<organism evidence="1">
    <name type="scientific">marine sediment metagenome</name>
    <dbReference type="NCBI Taxonomy" id="412755"/>
    <lineage>
        <taxon>unclassified sequences</taxon>
        <taxon>metagenomes</taxon>
        <taxon>ecological metagenomes</taxon>
    </lineage>
</organism>
<dbReference type="EMBL" id="BARS01053992">
    <property type="protein sequence ID" value="GAG44549.1"/>
    <property type="molecule type" value="Genomic_DNA"/>
</dbReference>
<comment type="caution">
    <text evidence="1">The sequence shown here is derived from an EMBL/GenBank/DDBJ whole genome shotgun (WGS) entry which is preliminary data.</text>
</comment>
<protein>
    <submittedName>
        <fullName evidence="1">Uncharacterized protein</fullName>
    </submittedName>
</protein>
<name>X0XN12_9ZZZZ</name>
<feature type="non-terminal residue" evidence="1">
    <location>
        <position position="1"/>
    </location>
</feature>
<accession>X0XN12</accession>
<reference evidence="1" key="1">
    <citation type="journal article" date="2014" name="Front. Microbiol.">
        <title>High frequency of phylogenetically diverse reductive dehalogenase-homologous genes in deep subseafloor sedimentary metagenomes.</title>
        <authorList>
            <person name="Kawai M."/>
            <person name="Futagami T."/>
            <person name="Toyoda A."/>
            <person name="Takaki Y."/>
            <person name="Nishi S."/>
            <person name="Hori S."/>
            <person name="Arai W."/>
            <person name="Tsubouchi T."/>
            <person name="Morono Y."/>
            <person name="Uchiyama I."/>
            <person name="Ito T."/>
            <person name="Fujiyama A."/>
            <person name="Inagaki F."/>
            <person name="Takami H."/>
        </authorList>
    </citation>
    <scope>NUCLEOTIDE SEQUENCE</scope>
    <source>
        <strain evidence="1">Expedition CK06-06</strain>
    </source>
</reference>
<dbReference type="AlphaFoldDB" id="X0XN12"/>
<gene>
    <name evidence="1" type="ORF">S01H1_80016</name>
</gene>
<sequence length="196" mass="23297">GKFNFVFEQNFDMDFAKPADHMLYSNGIYEERKAYIFKHLKDSTKRFNEHSGIEKILETLKKAEKIYASKEGLDEFRNTNEFKMLIEQFYYKTGFIGLIDGKLGCLLQEKYIEYMPEGCKSYLCDLALCAEKNHKIHDVIKKFIQQENPDSFGYSRIIHILAHHWRIHEDLGISLDNLSLNQLRYLKEFIQKKTNY</sequence>
<proteinExistence type="predicted"/>
<evidence type="ECO:0000313" key="1">
    <source>
        <dbReference type="EMBL" id="GAG44549.1"/>
    </source>
</evidence>